<dbReference type="PANTHER" id="PTHR11820">
    <property type="entry name" value="ACYLPYRUVASE"/>
    <property type="match status" value="1"/>
</dbReference>
<gene>
    <name evidence="3" type="ORF">CLV49_2646</name>
    <name evidence="4" type="ORF">ELQ93_05995</name>
</gene>
<name>A0A2P8GYI5_9MICO</name>
<evidence type="ECO:0000313" key="3">
    <source>
        <dbReference type="EMBL" id="PSL39015.1"/>
    </source>
</evidence>
<dbReference type="GO" id="GO:0046872">
    <property type="term" value="F:metal ion binding"/>
    <property type="evidence" value="ECO:0007669"/>
    <property type="project" value="UniProtKB-KW"/>
</dbReference>
<dbReference type="Proteomes" id="UP000241203">
    <property type="component" value="Unassembled WGS sequence"/>
</dbReference>
<dbReference type="FunFam" id="3.90.850.10:FF:000002">
    <property type="entry name" value="2-hydroxyhepta-2,4-diene-1,7-dioate isomerase"/>
    <property type="match status" value="1"/>
</dbReference>
<proteinExistence type="predicted"/>
<organism evidence="3 5">
    <name type="scientific">Labedella gwakjiensis</name>
    <dbReference type="NCBI Taxonomy" id="390269"/>
    <lineage>
        <taxon>Bacteria</taxon>
        <taxon>Bacillati</taxon>
        <taxon>Actinomycetota</taxon>
        <taxon>Actinomycetes</taxon>
        <taxon>Micrococcales</taxon>
        <taxon>Microbacteriaceae</taxon>
        <taxon>Labedella</taxon>
    </lineage>
</organism>
<comment type="caution">
    <text evidence="3">The sequence shown here is derived from an EMBL/GenBank/DDBJ whole genome shotgun (WGS) entry which is preliminary data.</text>
</comment>
<evidence type="ECO:0000313" key="6">
    <source>
        <dbReference type="Proteomes" id="UP000268291"/>
    </source>
</evidence>
<reference evidence="4 6" key="2">
    <citation type="submission" date="2018-12" db="EMBL/GenBank/DDBJ databases">
        <authorList>
            <person name="hu s."/>
            <person name="Xu Y."/>
            <person name="Xu B."/>
            <person name="Li F."/>
        </authorList>
    </citation>
    <scope>NUCLEOTIDE SEQUENCE [LARGE SCALE GENOMIC DNA]</scope>
    <source>
        <strain evidence="4 6">KSW2-17</strain>
    </source>
</reference>
<dbReference type="SUPFAM" id="SSF56529">
    <property type="entry name" value="FAH"/>
    <property type="match status" value="1"/>
</dbReference>
<evidence type="ECO:0000313" key="5">
    <source>
        <dbReference type="Proteomes" id="UP000241203"/>
    </source>
</evidence>
<keyword evidence="6" id="KW-1185">Reference proteome</keyword>
<dbReference type="InterPro" id="IPR036663">
    <property type="entry name" value="Fumarylacetoacetase_C_sf"/>
</dbReference>
<dbReference type="GO" id="GO:0019752">
    <property type="term" value="P:carboxylic acid metabolic process"/>
    <property type="evidence" value="ECO:0007669"/>
    <property type="project" value="UniProtKB-ARBA"/>
</dbReference>
<evidence type="ECO:0000259" key="2">
    <source>
        <dbReference type="Pfam" id="PF01557"/>
    </source>
</evidence>
<dbReference type="EMBL" id="RZGY01000001">
    <property type="protein sequence ID" value="RUQ86534.1"/>
    <property type="molecule type" value="Genomic_DNA"/>
</dbReference>
<dbReference type="EMBL" id="PYAU01000001">
    <property type="protein sequence ID" value="PSL39015.1"/>
    <property type="molecule type" value="Genomic_DNA"/>
</dbReference>
<keyword evidence="1" id="KW-0479">Metal-binding</keyword>
<keyword evidence="4" id="KW-0378">Hydrolase</keyword>
<dbReference type="Gene3D" id="3.90.850.10">
    <property type="entry name" value="Fumarylacetoacetase-like, C-terminal domain"/>
    <property type="match status" value="1"/>
</dbReference>
<dbReference type="Proteomes" id="UP000268291">
    <property type="component" value="Unassembled WGS sequence"/>
</dbReference>
<protein>
    <submittedName>
        <fullName evidence="3">2-keto-4-pentenoate hydratase/2-oxohepta-3-ene-1,7-dioic acid hydratase in catechol pathway</fullName>
    </submittedName>
    <submittedName>
        <fullName evidence="4">Fumarylacetoacetate hydrolase family protein</fullName>
    </submittedName>
</protein>
<dbReference type="RefSeq" id="WP_106563939.1">
    <property type="nucleotide sequence ID" value="NZ_PYAU01000001.1"/>
</dbReference>
<evidence type="ECO:0000313" key="4">
    <source>
        <dbReference type="EMBL" id="RUQ86534.1"/>
    </source>
</evidence>
<dbReference type="GO" id="GO:0018773">
    <property type="term" value="F:acetylpyruvate hydrolase activity"/>
    <property type="evidence" value="ECO:0007669"/>
    <property type="project" value="TreeGrafter"/>
</dbReference>
<dbReference type="GO" id="GO:0016853">
    <property type="term" value="F:isomerase activity"/>
    <property type="evidence" value="ECO:0007669"/>
    <property type="project" value="UniProtKB-ARBA"/>
</dbReference>
<dbReference type="OrthoDB" id="9805307at2"/>
<dbReference type="InterPro" id="IPR011234">
    <property type="entry name" value="Fumarylacetoacetase-like_C"/>
</dbReference>
<reference evidence="3 5" key="1">
    <citation type="submission" date="2018-03" db="EMBL/GenBank/DDBJ databases">
        <title>Genomic Encyclopedia of Archaeal and Bacterial Type Strains, Phase II (KMG-II): from individual species to whole genera.</title>
        <authorList>
            <person name="Goeker M."/>
        </authorList>
    </citation>
    <scope>NUCLEOTIDE SEQUENCE [LARGE SCALE GENOMIC DNA]</scope>
    <source>
        <strain evidence="3 5">DSM 21548</strain>
    </source>
</reference>
<feature type="domain" description="Fumarylacetoacetase-like C-terminal" evidence="2">
    <location>
        <begin position="86"/>
        <end position="289"/>
    </location>
</feature>
<accession>A0A2P8GYI5</accession>
<evidence type="ECO:0000256" key="1">
    <source>
        <dbReference type="ARBA" id="ARBA00022723"/>
    </source>
</evidence>
<dbReference type="Pfam" id="PF01557">
    <property type="entry name" value="FAA_hydrolase"/>
    <property type="match status" value="1"/>
</dbReference>
<dbReference type="AlphaFoldDB" id="A0A2P8GYI5"/>
<dbReference type="PANTHER" id="PTHR11820:SF7">
    <property type="entry name" value="ACYLPYRUVASE FAHD1, MITOCHONDRIAL"/>
    <property type="match status" value="1"/>
</dbReference>
<sequence length="293" mass="31279">MKFAHLSSPAQPDAGVRLAAVVDDGAVFLDEILDDAPATLQELITRGDDELARVTAYVGNAAASGIDPVPLSGLEHASAVLEPPVVIAVGLNYSAHSSELNLKTDQAPTLFTLWPNSLTGHDHTTTWPRELSEQVDYEAELGVIIGRPARNVSEEDALDYVWGYTVVNDITARNIQYSETQWTRCKSFDGFTPTGPVAVTKDEVADPQDLHVKTVLDGRLLQDSSTALMVRSVARLISHISGSTTLLPGTLISTGSPGGAGYSRDPQVFLQDGSTVTVSIDGIGELTTHCRMV</sequence>